<dbReference type="AlphaFoldDB" id="A0A5C6WXA3"/>
<name>A0A5C6WXA3_9DELT</name>
<evidence type="ECO:0000256" key="1">
    <source>
        <dbReference type="ARBA" id="ARBA00007789"/>
    </source>
</evidence>
<accession>A0A5C6WXA3</accession>
<dbReference type="GO" id="GO:0016705">
    <property type="term" value="F:oxidoreductase activity, acting on paired donors, with incorporation or reduction of molecular oxygen"/>
    <property type="evidence" value="ECO:0007669"/>
    <property type="project" value="InterPro"/>
</dbReference>
<dbReference type="CDD" id="cd00347">
    <property type="entry name" value="Flavin_utilizing_monoxygenases"/>
    <property type="match status" value="1"/>
</dbReference>
<dbReference type="GO" id="GO:0005829">
    <property type="term" value="C:cytosol"/>
    <property type="evidence" value="ECO:0007669"/>
    <property type="project" value="TreeGrafter"/>
</dbReference>
<reference evidence="3 4" key="1">
    <citation type="submission" date="2019-08" db="EMBL/GenBank/DDBJ databases">
        <title>Bradymonadales sp. TMQ2.</title>
        <authorList>
            <person name="Liang Q."/>
        </authorList>
    </citation>
    <scope>NUCLEOTIDE SEQUENCE [LARGE SCALE GENOMIC DNA]</scope>
    <source>
        <strain evidence="3 4">TMQ2</strain>
    </source>
</reference>
<comment type="similarity">
    <text evidence="1">To bacterial alkanal monooxygenase alpha and beta chains.</text>
</comment>
<dbReference type="InterPro" id="IPR011251">
    <property type="entry name" value="Luciferase-like_dom"/>
</dbReference>
<dbReference type="Pfam" id="PF00296">
    <property type="entry name" value="Bac_luciferase"/>
    <property type="match status" value="1"/>
</dbReference>
<dbReference type="SUPFAM" id="SSF51679">
    <property type="entry name" value="Bacterial luciferase-like"/>
    <property type="match status" value="1"/>
</dbReference>
<evidence type="ECO:0000313" key="4">
    <source>
        <dbReference type="Proteomes" id="UP000321046"/>
    </source>
</evidence>
<proteinExistence type="predicted"/>
<dbReference type="PANTHER" id="PTHR30137">
    <property type="entry name" value="LUCIFERASE-LIKE MONOOXYGENASE"/>
    <property type="match status" value="1"/>
</dbReference>
<evidence type="ECO:0000313" key="3">
    <source>
        <dbReference type="EMBL" id="TXD32636.1"/>
    </source>
</evidence>
<dbReference type="RefSeq" id="WP_146976149.1">
    <property type="nucleotide sequence ID" value="NZ_VOSL01000120.1"/>
</dbReference>
<dbReference type="PANTHER" id="PTHR30137:SF6">
    <property type="entry name" value="LUCIFERASE-LIKE MONOOXYGENASE"/>
    <property type="match status" value="1"/>
</dbReference>
<dbReference type="OrthoDB" id="9780518at2"/>
<dbReference type="FunFam" id="3.20.20.30:FF:000002">
    <property type="entry name" value="LLM class flavin-dependent oxidoreductase"/>
    <property type="match status" value="1"/>
</dbReference>
<dbReference type="NCBIfam" id="TIGR03558">
    <property type="entry name" value="oxido_grp_1"/>
    <property type="match status" value="1"/>
</dbReference>
<dbReference type="InterPro" id="IPR036661">
    <property type="entry name" value="Luciferase-like_sf"/>
</dbReference>
<evidence type="ECO:0000259" key="2">
    <source>
        <dbReference type="Pfam" id="PF00296"/>
    </source>
</evidence>
<dbReference type="InterPro" id="IPR019949">
    <property type="entry name" value="CmoO-like"/>
</dbReference>
<dbReference type="InterPro" id="IPR050766">
    <property type="entry name" value="Bact_Lucif_Oxidored"/>
</dbReference>
<organism evidence="3 4">
    <name type="scientific">Lujinxingia vulgaris</name>
    <dbReference type="NCBI Taxonomy" id="2600176"/>
    <lineage>
        <taxon>Bacteria</taxon>
        <taxon>Deltaproteobacteria</taxon>
        <taxon>Bradymonadales</taxon>
        <taxon>Lujinxingiaceae</taxon>
        <taxon>Lujinxingia</taxon>
    </lineage>
</organism>
<sequence length="332" mass="35874">MIPLSVLDLATVSSEITPSQALAQSVELIQLAESLGYTRHWVAEHHGMQGVASSAPEILIAHLAAHTSTIRVGSGGIMLPNHVPLQVAERFHTLEALHPDRIDLGIGRAPGTDQATLRALRAFDANQFPSQLQELRGMSAGDLPEEHPFARIKVMPDDVRLPPIWLLGSSGASAKMAGQLGVGYAFASHFSPTDPLPALNAYRDNFVPSEQFPEPHIIVAAAAIIADTDDEAQRLATSWDLAMVRLRKGQPGPFPTPEEAAAYPYTPMDRRLIEGHRQLQFIGTAERVSGDLRAFAEKTGASELMIATFTASHASRVRSLELLAEAWPLKAS</sequence>
<gene>
    <name evidence="3" type="ORF">FRC96_16855</name>
</gene>
<dbReference type="Proteomes" id="UP000321046">
    <property type="component" value="Unassembled WGS sequence"/>
</dbReference>
<comment type="caution">
    <text evidence="3">The sequence shown here is derived from an EMBL/GenBank/DDBJ whole genome shotgun (WGS) entry which is preliminary data.</text>
</comment>
<feature type="domain" description="Luciferase-like" evidence="2">
    <location>
        <begin position="4"/>
        <end position="302"/>
    </location>
</feature>
<dbReference type="Gene3D" id="3.20.20.30">
    <property type="entry name" value="Luciferase-like domain"/>
    <property type="match status" value="1"/>
</dbReference>
<protein>
    <submittedName>
        <fullName evidence="3">LLM class flavin-dependent oxidoreductase</fullName>
    </submittedName>
</protein>
<dbReference type="EMBL" id="VOSL01000120">
    <property type="protein sequence ID" value="TXD32636.1"/>
    <property type="molecule type" value="Genomic_DNA"/>
</dbReference>